<comment type="caution">
    <text evidence="4">The sequence shown here is derived from an EMBL/GenBank/DDBJ whole genome shotgun (WGS) entry which is preliminary data.</text>
</comment>
<dbReference type="PANTHER" id="PTHR43540">
    <property type="entry name" value="PEROXYUREIDOACRYLATE/UREIDOACRYLATE AMIDOHYDROLASE-RELATED"/>
    <property type="match status" value="1"/>
</dbReference>
<name>K8ZMJ6_9ENTE</name>
<keyword evidence="2 4" id="KW-0378">Hydrolase</keyword>
<protein>
    <submittedName>
        <fullName evidence="4">Nicotinamidase</fullName>
        <ecNumber evidence="4">3.5.1.19</ecNumber>
    </submittedName>
</protein>
<gene>
    <name evidence="4" type="ORF">C683_1121</name>
</gene>
<sequence length="182" mass="21172">MEAYLLIDYTNDFVADEGSMTLGKKAQDLAPNIIRHLEQALEDGNLVVFATDAHYEGEDHPENELFPPHNIVGTWGRQLYEPVREFYRKYQEVIVALNKTRYSAFYHTDLHSLLQAYNIEKIHILGVCTDICVLQTVADAYYYNYEVCVMKDSILGTSEQAQEYSLEYMKNMFNAKIYEEEE</sequence>
<dbReference type="RefSeq" id="WP_009491916.1">
    <property type="nucleotide sequence ID" value="NZ_AMYT01000022.1"/>
</dbReference>
<dbReference type="eggNOG" id="COG1335">
    <property type="taxonomic scope" value="Bacteria"/>
</dbReference>
<dbReference type="Proteomes" id="UP000016057">
    <property type="component" value="Unassembled WGS sequence"/>
</dbReference>
<dbReference type="InterPro" id="IPR050272">
    <property type="entry name" value="Isochorismatase-like_hydrls"/>
</dbReference>
<dbReference type="Gene3D" id="3.40.50.850">
    <property type="entry name" value="Isochorismatase-like"/>
    <property type="match status" value="1"/>
</dbReference>
<dbReference type="OrthoDB" id="9796485at2"/>
<evidence type="ECO:0000259" key="3">
    <source>
        <dbReference type="Pfam" id="PF00857"/>
    </source>
</evidence>
<dbReference type="SUPFAM" id="SSF52499">
    <property type="entry name" value="Isochorismatase-like hydrolases"/>
    <property type="match status" value="1"/>
</dbReference>
<feature type="domain" description="Isochorismatase-like" evidence="3">
    <location>
        <begin position="3"/>
        <end position="175"/>
    </location>
</feature>
<organism evidence="4 5">
    <name type="scientific">Catellicoccus marimammalium M35/04/3</name>
    <dbReference type="NCBI Taxonomy" id="1234409"/>
    <lineage>
        <taxon>Bacteria</taxon>
        <taxon>Bacillati</taxon>
        <taxon>Bacillota</taxon>
        <taxon>Bacilli</taxon>
        <taxon>Lactobacillales</taxon>
        <taxon>Enterococcaceae</taxon>
        <taxon>Catellicoccus</taxon>
    </lineage>
</organism>
<dbReference type="PANTHER" id="PTHR43540:SF10">
    <property type="entry name" value="ISOCHORISMATASE"/>
    <property type="match status" value="1"/>
</dbReference>
<dbReference type="PATRIC" id="fig|1234409.3.peg.1073"/>
<reference evidence="4 5" key="1">
    <citation type="journal article" date="2013" name="Genome Announc.">
        <title>Draft Genome Sequence of Catellicoccus marimammalium, a Novel Species Commonly Found in Gull Feces.</title>
        <authorList>
            <person name="Weigand M.R."/>
            <person name="Ryu H."/>
            <person name="Bozcek L."/>
            <person name="Konstantinidis K.T."/>
            <person name="Santo Domingo J.W."/>
        </authorList>
    </citation>
    <scope>NUCLEOTIDE SEQUENCE [LARGE SCALE GENOMIC DNA]</scope>
    <source>
        <strain evidence="4 5">M35/04/3</strain>
    </source>
</reference>
<evidence type="ECO:0000256" key="2">
    <source>
        <dbReference type="ARBA" id="ARBA00022801"/>
    </source>
</evidence>
<dbReference type="InterPro" id="IPR036380">
    <property type="entry name" value="Isochorismatase-like_sf"/>
</dbReference>
<keyword evidence="5" id="KW-1185">Reference proteome</keyword>
<dbReference type="GO" id="GO:0008936">
    <property type="term" value="F:nicotinamidase activity"/>
    <property type="evidence" value="ECO:0007669"/>
    <property type="project" value="UniProtKB-EC"/>
</dbReference>
<dbReference type="AlphaFoldDB" id="K8ZMJ6"/>
<accession>K8ZMJ6</accession>
<evidence type="ECO:0000313" key="4">
    <source>
        <dbReference type="EMBL" id="EKU26846.1"/>
    </source>
</evidence>
<dbReference type="EMBL" id="AMYT01000022">
    <property type="protein sequence ID" value="EKU26846.1"/>
    <property type="molecule type" value="Genomic_DNA"/>
</dbReference>
<dbReference type="STRING" id="1234409.C683_1121"/>
<dbReference type="Pfam" id="PF00857">
    <property type="entry name" value="Isochorismatase"/>
    <property type="match status" value="1"/>
</dbReference>
<dbReference type="CDD" id="cd00431">
    <property type="entry name" value="cysteine_hydrolases"/>
    <property type="match status" value="1"/>
</dbReference>
<proteinExistence type="inferred from homology"/>
<dbReference type="EC" id="3.5.1.19" evidence="4"/>
<evidence type="ECO:0000256" key="1">
    <source>
        <dbReference type="ARBA" id="ARBA00006336"/>
    </source>
</evidence>
<comment type="similarity">
    <text evidence="1">Belongs to the isochorismatase family.</text>
</comment>
<evidence type="ECO:0000313" key="5">
    <source>
        <dbReference type="Proteomes" id="UP000016057"/>
    </source>
</evidence>
<dbReference type="InterPro" id="IPR000868">
    <property type="entry name" value="Isochorismatase-like_dom"/>
</dbReference>